<dbReference type="InterPro" id="IPR040410">
    <property type="entry name" value="UPF0658_Golgi"/>
</dbReference>
<dbReference type="Proteomes" id="UP000467700">
    <property type="component" value="Unassembled WGS sequence"/>
</dbReference>
<sequence>MYYGASFKLKAWAKSTYARITLNRYTLSFFVFSFLYCVVQGMIQSFLFSLDWEYSTLVNGLVDAGQIPKSNLTYLEGSSGNLHLRMCNDIPHGQSPYPCMTIFDSKRDSPKYGGVAADISRGVFDLSGWERGLNMTILRQDPQNETVITGIRVEKVRNDSAASVDLAAQCIKILLYPSQILINFKREDIAWICLQFWLFGISVLAILNDSVPHTLAVLMTRFISTAWALYAIWRGPTFRSNWQQLIADPGTICSLDVFNEYWSRRRGFEIADGVLSATAFLIFIYLSWTLLRVYNAQSFKCVGAPPHIIRINKFFMAVLACLQMEAFVLVTGMSLWIDILINTAIAPISEHTELYQAGFIFSAVALLPWIAMGWYSIRREMKKLMLAFLAIGLVVITGWSVMFYSIVYRWSFMQWPYLGCFTTASLTLLLASMVLGVVCRLNFGKGLAQYLHAEESLAKLNFAQDKFVHDSASIRSSVHYAKEIQNNFPIPQSPSKVGQSDYNHSDYDRALREVTMKGDEESAIGSVDTTSTYSMTPTRDSHARDYDRLRAAAATPTPGTLAPNRRRLETDASSDSEYSDESMGRGSDGAVRPLNGRENPAGRVLNISSTATTSKAPGRF</sequence>
<comment type="caution">
    <text evidence="3">The sequence shown here is derived from an EMBL/GenBank/DDBJ whole genome shotgun (WGS) entry which is preliminary data.</text>
</comment>
<dbReference type="EMBL" id="CACVBS010000036">
    <property type="protein sequence ID" value="CAA7262576.1"/>
    <property type="molecule type" value="Genomic_DNA"/>
</dbReference>
<accession>A0A8S0W9T5</accession>
<feature type="transmembrane region" description="Helical" evidence="2">
    <location>
        <begin position="357"/>
        <end position="377"/>
    </location>
</feature>
<reference evidence="3 4" key="1">
    <citation type="submission" date="2020-01" db="EMBL/GenBank/DDBJ databases">
        <authorList>
            <person name="Gupta K D."/>
        </authorList>
    </citation>
    <scope>NUCLEOTIDE SEQUENCE [LARGE SCALE GENOMIC DNA]</scope>
</reference>
<dbReference type="GO" id="GO:0005794">
    <property type="term" value="C:Golgi apparatus"/>
    <property type="evidence" value="ECO:0007669"/>
    <property type="project" value="TreeGrafter"/>
</dbReference>
<feature type="transmembrane region" description="Helical" evidence="2">
    <location>
        <begin position="213"/>
        <end position="233"/>
    </location>
</feature>
<name>A0A8S0W9T5_CYCAE</name>
<dbReference type="AlphaFoldDB" id="A0A8S0W9T5"/>
<feature type="transmembrane region" description="Helical" evidence="2">
    <location>
        <begin position="314"/>
        <end position="337"/>
    </location>
</feature>
<dbReference type="PANTHER" id="PTHR34391">
    <property type="entry name" value="UPF0658 GOLGI APPARATUS MEMBRANE PROTEIN C1952.10C-RELATED"/>
    <property type="match status" value="1"/>
</dbReference>
<feature type="compositionally biased region" description="Basic and acidic residues" evidence="1">
    <location>
        <begin position="539"/>
        <end position="550"/>
    </location>
</feature>
<keyword evidence="2" id="KW-1133">Transmembrane helix</keyword>
<protein>
    <submittedName>
        <fullName evidence="3">Uncharacterized protein</fullName>
    </submittedName>
</protein>
<feature type="compositionally biased region" description="Polar residues" evidence="1">
    <location>
        <begin position="606"/>
        <end position="620"/>
    </location>
</feature>
<feature type="transmembrane region" description="Helical" evidence="2">
    <location>
        <begin position="25"/>
        <end position="48"/>
    </location>
</feature>
<evidence type="ECO:0000256" key="2">
    <source>
        <dbReference type="SAM" id="Phobius"/>
    </source>
</evidence>
<evidence type="ECO:0000313" key="4">
    <source>
        <dbReference type="Proteomes" id="UP000467700"/>
    </source>
</evidence>
<evidence type="ECO:0000256" key="1">
    <source>
        <dbReference type="SAM" id="MobiDB-lite"/>
    </source>
</evidence>
<gene>
    <name evidence="3" type="ORF">AAE3_LOCUS4655</name>
</gene>
<proteinExistence type="predicted"/>
<feature type="transmembrane region" description="Helical" evidence="2">
    <location>
        <begin position="189"/>
        <end position="207"/>
    </location>
</feature>
<keyword evidence="2" id="KW-0472">Membrane</keyword>
<dbReference type="PANTHER" id="PTHR34391:SF2">
    <property type="entry name" value="TRP C-TERMINAL DOMAIN-CONTAINING PROTEIN"/>
    <property type="match status" value="1"/>
</dbReference>
<feature type="compositionally biased region" description="Polar residues" evidence="1">
    <location>
        <begin position="527"/>
        <end position="538"/>
    </location>
</feature>
<organism evidence="3 4">
    <name type="scientific">Cyclocybe aegerita</name>
    <name type="common">Black poplar mushroom</name>
    <name type="synonym">Agrocybe aegerita</name>
    <dbReference type="NCBI Taxonomy" id="1973307"/>
    <lineage>
        <taxon>Eukaryota</taxon>
        <taxon>Fungi</taxon>
        <taxon>Dikarya</taxon>
        <taxon>Basidiomycota</taxon>
        <taxon>Agaricomycotina</taxon>
        <taxon>Agaricomycetes</taxon>
        <taxon>Agaricomycetidae</taxon>
        <taxon>Agaricales</taxon>
        <taxon>Agaricineae</taxon>
        <taxon>Bolbitiaceae</taxon>
        <taxon>Cyclocybe</taxon>
    </lineage>
</organism>
<keyword evidence="4" id="KW-1185">Reference proteome</keyword>
<dbReference type="OrthoDB" id="3263941at2759"/>
<feature type="transmembrane region" description="Helical" evidence="2">
    <location>
        <begin position="414"/>
        <end position="439"/>
    </location>
</feature>
<feature type="compositionally biased region" description="Low complexity" evidence="1">
    <location>
        <begin position="551"/>
        <end position="563"/>
    </location>
</feature>
<feature type="region of interest" description="Disordered" evidence="1">
    <location>
        <begin position="515"/>
        <end position="620"/>
    </location>
</feature>
<keyword evidence="2" id="KW-0812">Transmembrane</keyword>
<evidence type="ECO:0000313" key="3">
    <source>
        <dbReference type="EMBL" id="CAA7262576.1"/>
    </source>
</evidence>
<feature type="transmembrane region" description="Helical" evidence="2">
    <location>
        <begin position="274"/>
        <end position="294"/>
    </location>
</feature>
<feature type="transmembrane region" description="Helical" evidence="2">
    <location>
        <begin position="384"/>
        <end position="408"/>
    </location>
</feature>